<feature type="compositionally biased region" description="Acidic residues" evidence="2">
    <location>
        <begin position="573"/>
        <end position="582"/>
    </location>
</feature>
<feature type="coiled-coil region" evidence="1">
    <location>
        <begin position="365"/>
        <end position="392"/>
    </location>
</feature>
<comment type="caution">
    <text evidence="4">The sequence shown here is derived from an EMBL/GenBank/DDBJ whole genome shotgun (WGS) entry which is preliminary data.</text>
</comment>
<organism evidence="4 5">
    <name type="scientific">Crepidotus variabilis</name>
    <dbReference type="NCBI Taxonomy" id="179855"/>
    <lineage>
        <taxon>Eukaryota</taxon>
        <taxon>Fungi</taxon>
        <taxon>Dikarya</taxon>
        <taxon>Basidiomycota</taxon>
        <taxon>Agaricomycotina</taxon>
        <taxon>Agaricomycetes</taxon>
        <taxon>Agaricomycetidae</taxon>
        <taxon>Agaricales</taxon>
        <taxon>Agaricineae</taxon>
        <taxon>Crepidotaceae</taxon>
        <taxon>Crepidotus</taxon>
    </lineage>
</organism>
<keyword evidence="5" id="KW-1185">Reference proteome</keyword>
<reference evidence="4" key="1">
    <citation type="submission" date="2020-11" db="EMBL/GenBank/DDBJ databases">
        <authorList>
            <consortium name="DOE Joint Genome Institute"/>
            <person name="Ahrendt S."/>
            <person name="Riley R."/>
            <person name="Andreopoulos W."/>
            <person name="Labutti K."/>
            <person name="Pangilinan J."/>
            <person name="Ruiz-Duenas F.J."/>
            <person name="Barrasa J.M."/>
            <person name="Sanchez-Garcia M."/>
            <person name="Camarero S."/>
            <person name="Miyauchi S."/>
            <person name="Serrano A."/>
            <person name="Linde D."/>
            <person name="Babiker R."/>
            <person name="Drula E."/>
            <person name="Ayuso-Fernandez I."/>
            <person name="Pacheco R."/>
            <person name="Padilla G."/>
            <person name="Ferreira P."/>
            <person name="Barriuso J."/>
            <person name="Kellner H."/>
            <person name="Castanera R."/>
            <person name="Alfaro M."/>
            <person name="Ramirez L."/>
            <person name="Pisabarro A.G."/>
            <person name="Kuo A."/>
            <person name="Tritt A."/>
            <person name="Lipzen A."/>
            <person name="He G."/>
            <person name="Yan M."/>
            <person name="Ng V."/>
            <person name="Cullen D."/>
            <person name="Martin F."/>
            <person name="Rosso M.-N."/>
            <person name="Henrissat B."/>
            <person name="Hibbett D."/>
            <person name="Martinez A.T."/>
            <person name="Grigoriev I.V."/>
        </authorList>
    </citation>
    <scope>NUCLEOTIDE SEQUENCE</scope>
    <source>
        <strain evidence="4">CBS 506.95</strain>
    </source>
</reference>
<evidence type="ECO:0008006" key="6">
    <source>
        <dbReference type="Google" id="ProtNLM"/>
    </source>
</evidence>
<evidence type="ECO:0000313" key="5">
    <source>
        <dbReference type="Proteomes" id="UP000807306"/>
    </source>
</evidence>
<feature type="region of interest" description="Disordered" evidence="2">
    <location>
        <begin position="488"/>
        <end position="541"/>
    </location>
</feature>
<feature type="signal peptide" evidence="3">
    <location>
        <begin position="1"/>
        <end position="31"/>
    </location>
</feature>
<feature type="chain" id="PRO_5040359492" description="HAUS augmin-like complex subunit 6 N-terminal domain-containing protein" evidence="3">
    <location>
        <begin position="32"/>
        <end position="779"/>
    </location>
</feature>
<evidence type="ECO:0000256" key="2">
    <source>
        <dbReference type="SAM" id="MobiDB-lite"/>
    </source>
</evidence>
<dbReference type="EMBL" id="MU157845">
    <property type="protein sequence ID" value="KAF9529598.1"/>
    <property type="molecule type" value="Genomic_DNA"/>
</dbReference>
<name>A0A9P6EH91_9AGAR</name>
<dbReference type="AlphaFoldDB" id="A0A9P6EH91"/>
<feature type="compositionally biased region" description="Basic residues" evidence="2">
    <location>
        <begin position="597"/>
        <end position="610"/>
    </location>
</feature>
<accession>A0A9P6EH91</accession>
<proteinExistence type="predicted"/>
<feature type="compositionally biased region" description="Polar residues" evidence="2">
    <location>
        <begin position="498"/>
        <end position="526"/>
    </location>
</feature>
<evidence type="ECO:0000313" key="4">
    <source>
        <dbReference type="EMBL" id="KAF9529598.1"/>
    </source>
</evidence>
<keyword evidence="1" id="KW-0175">Coiled coil</keyword>
<keyword evidence="3" id="KW-0732">Signal</keyword>
<evidence type="ECO:0000256" key="1">
    <source>
        <dbReference type="SAM" id="Coils"/>
    </source>
</evidence>
<sequence>MALSSATTPALPWSLILLVHLHILDYPNANGSEYDHEMFNSRIRGLRDRARIMEDVTYFLVGKMEGKGVKSILGSYPCSQPSDSLAFRTSLTRYLEQLRHQSIYHAKSSSRQLSKSQELKSPTFWWKDVVVRKSLIEESAGEKFVQAYIHLLAPPDLGCNFRFEKLLVSLSTHVLMKISGVLPSDSMIDLLHSQPKLYTRALSEHQAARQDWIKTSSLLLRQQRDLELIETRVGKQNPTHENKYSNLPTIRLSALAEVKQCRLLESGWKNEQGKVALLFLKELAGLDFVTRAGNGEHIFSSTPGSQHVHLKPSPLPVAAARHRSYLKKLRQFPLASVSHPKREANEPSRVEDTKSHAEIVLAGHMDQLKRVKQALGDALLRLKRQARELSEALNGIPPSADPISLSTSIAIWSPSVATASPINFNPQPDQNLLVKIGFEDEYRTLNPETEDDGILEIRISTIRTNTLLSYPSIPQTLPPRLPALNHTQPKSRIPQPKHISQGTTTGIASSPSQTLLTSVMSPSKSARSIGRKSVRFSTARRRTGRPSMFGAILHDDFYDEVDKLVDETHDFATEDDETDYEDASLSNASTSSTSTSTHHKTPKAKRKTPKANRIWTAGTPASKKRGDGFSAIEQGVMTATPRARMSSVALAKLFESAEPPSMEFPSFSSSGSVSQLQTSGEQEDFFSIFRSGSEDLLDVNATPMPKKPVHRPLGQTRTSDDDDENTKSGQQEEDVFCDDPPSMTLKEILLNADSSNFDLFEVNEMGEELMTGDQSFVWE</sequence>
<protein>
    <recommendedName>
        <fullName evidence="6">HAUS augmin-like complex subunit 6 N-terminal domain-containing protein</fullName>
    </recommendedName>
</protein>
<feature type="region of interest" description="Disordered" evidence="2">
    <location>
        <begin position="698"/>
        <end position="740"/>
    </location>
</feature>
<dbReference type="Proteomes" id="UP000807306">
    <property type="component" value="Unassembled WGS sequence"/>
</dbReference>
<feature type="compositionally biased region" description="Basic residues" evidence="2">
    <location>
        <begin position="529"/>
        <end position="541"/>
    </location>
</feature>
<dbReference type="OrthoDB" id="5575722at2759"/>
<feature type="region of interest" description="Disordered" evidence="2">
    <location>
        <begin position="573"/>
        <end position="612"/>
    </location>
</feature>
<gene>
    <name evidence="4" type="ORF">CPB83DRAFT_893403</name>
</gene>
<evidence type="ECO:0000256" key="3">
    <source>
        <dbReference type="SAM" id="SignalP"/>
    </source>
</evidence>